<keyword evidence="3" id="KW-1185">Reference proteome</keyword>
<feature type="transmembrane region" description="Helical" evidence="1">
    <location>
        <begin position="138"/>
        <end position="160"/>
    </location>
</feature>
<feature type="transmembrane region" description="Helical" evidence="1">
    <location>
        <begin position="92"/>
        <end position="113"/>
    </location>
</feature>
<keyword evidence="1" id="KW-0812">Transmembrane</keyword>
<name>A0A851HG97_9MOLU</name>
<evidence type="ECO:0000313" key="3">
    <source>
        <dbReference type="Proteomes" id="UP000568109"/>
    </source>
</evidence>
<dbReference type="Proteomes" id="UP000568109">
    <property type="component" value="Unassembled WGS sequence"/>
</dbReference>
<comment type="caution">
    <text evidence="2">The sequence shown here is derived from an EMBL/GenBank/DDBJ whole genome shotgun (WGS) entry which is preliminary data.</text>
</comment>
<keyword evidence="1" id="KW-0472">Membrane</keyword>
<organism evidence="2 3">
    <name type="scientific">Candidatus Phytoplasma pruni</name>
    <dbReference type="NCBI Taxonomy" id="479893"/>
    <lineage>
        <taxon>Bacteria</taxon>
        <taxon>Bacillati</taxon>
        <taxon>Mycoplasmatota</taxon>
        <taxon>Mollicutes</taxon>
        <taxon>Acholeplasmatales</taxon>
        <taxon>Acholeplasmataceae</taxon>
        <taxon>Candidatus Phytoplasma</taxon>
        <taxon>16SrIII (X-disease group)</taxon>
    </lineage>
</organism>
<reference evidence="2 3" key="1">
    <citation type="submission" date="2020-06" db="EMBL/GenBank/DDBJ databases">
        <title>Draft genome sequence of Candidatus Phytoplasma pruni (X-disease group, subgroup 16SrIII-B) strain ChTDIII from Argentina.</title>
        <authorList>
            <person name="Fernandez F.D."/>
            <person name="Zuebert C."/>
            <person name="Huettel B."/>
            <person name="Kube M."/>
            <person name="Conci L.R."/>
        </authorList>
    </citation>
    <scope>NUCLEOTIDE SEQUENCE [LARGE SCALE GENOMIC DNA]</scope>
    <source>
        <strain evidence="2 3">ChTDIII</strain>
    </source>
</reference>
<sequence>MNTNQIIEKKELNFLNTLNPKGKKLFYFVLSLTIFTILADVITFFNSQAEEGNFFCKKVFFRYLKYFTFQMNIAVLLILLSFFLKIKNKKFHSLLIIIIMVDALLTSFIYNLFLHPVWIYESSDFVQIIRKEDSVDRIWCALSISQHVLIPFSYFILFFFFVPVNFNNFRKIFLTFIHPILFLSFYYLLLLFTSNKGYRNCKNGGDKCFFPYPNIQCHKKHFYHGKEIKKLFGEPLFKMENIKRKPAVFFRILILTFFFSFLFFFVLYFKNKFNDKKSFLKGNIIIYD</sequence>
<protein>
    <submittedName>
        <fullName evidence="2">Uncharacterized protein</fullName>
    </submittedName>
</protein>
<feature type="transmembrane region" description="Helical" evidence="1">
    <location>
        <begin position="25"/>
        <end position="45"/>
    </location>
</feature>
<gene>
    <name evidence="2" type="ORF">HR065_00995</name>
</gene>
<proteinExistence type="predicted"/>
<keyword evidence="1" id="KW-1133">Transmembrane helix</keyword>
<accession>A0A851HG97</accession>
<evidence type="ECO:0000256" key="1">
    <source>
        <dbReference type="SAM" id="Phobius"/>
    </source>
</evidence>
<feature type="transmembrane region" description="Helical" evidence="1">
    <location>
        <begin position="66"/>
        <end position="86"/>
    </location>
</feature>
<evidence type="ECO:0000313" key="2">
    <source>
        <dbReference type="EMBL" id="NWN45660.1"/>
    </source>
</evidence>
<dbReference type="AlphaFoldDB" id="A0A851HG97"/>
<feature type="transmembrane region" description="Helical" evidence="1">
    <location>
        <begin position="248"/>
        <end position="269"/>
    </location>
</feature>
<dbReference type="EMBL" id="JABUOH010000029">
    <property type="protein sequence ID" value="NWN45660.1"/>
    <property type="molecule type" value="Genomic_DNA"/>
</dbReference>
<feature type="transmembrane region" description="Helical" evidence="1">
    <location>
        <begin position="172"/>
        <end position="192"/>
    </location>
</feature>